<gene>
    <name evidence="8" type="primary">putative Protein FAM57A</name>
    <name evidence="8" type="ORF">CLUMA_CG003439</name>
</gene>
<dbReference type="GO" id="GO:0005783">
    <property type="term" value="C:endoplasmic reticulum"/>
    <property type="evidence" value="ECO:0007669"/>
    <property type="project" value="TreeGrafter"/>
</dbReference>
<feature type="transmembrane region" description="Helical" evidence="6">
    <location>
        <begin position="38"/>
        <end position="57"/>
    </location>
</feature>
<feature type="transmembrane region" description="Helical" evidence="6">
    <location>
        <begin position="92"/>
        <end position="108"/>
    </location>
</feature>
<dbReference type="Proteomes" id="UP000183832">
    <property type="component" value="Unassembled WGS sequence"/>
</dbReference>
<evidence type="ECO:0000256" key="4">
    <source>
        <dbReference type="ARBA" id="ARBA00023136"/>
    </source>
</evidence>
<dbReference type="PANTHER" id="PTHR13439">
    <property type="entry name" value="CT120 PROTEIN"/>
    <property type="match status" value="1"/>
</dbReference>
<dbReference type="Pfam" id="PF03798">
    <property type="entry name" value="TRAM_LAG1_CLN8"/>
    <property type="match status" value="1"/>
</dbReference>
<evidence type="ECO:0000313" key="8">
    <source>
        <dbReference type="EMBL" id="CRK89755.1"/>
    </source>
</evidence>
<dbReference type="STRING" id="568069.A0A1J1HP75"/>
<feature type="domain" description="TLC" evidence="7">
    <location>
        <begin position="83"/>
        <end position="335"/>
    </location>
</feature>
<evidence type="ECO:0000256" key="5">
    <source>
        <dbReference type="PROSITE-ProRule" id="PRU00205"/>
    </source>
</evidence>
<evidence type="ECO:0000256" key="6">
    <source>
        <dbReference type="SAM" id="Phobius"/>
    </source>
</evidence>
<keyword evidence="2 5" id="KW-0812">Transmembrane</keyword>
<dbReference type="AlphaFoldDB" id="A0A1J1HP75"/>
<evidence type="ECO:0000256" key="3">
    <source>
        <dbReference type="ARBA" id="ARBA00022989"/>
    </source>
</evidence>
<dbReference type="SMART" id="SM00724">
    <property type="entry name" value="TLC"/>
    <property type="match status" value="1"/>
</dbReference>
<evidence type="ECO:0000256" key="2">
    <source>
        <dbReference type="ARBA" id="ARBA00022692"/>
    </source>
</evidence>
<evidence type="ECO:0000256" key="1">
    <source>
        <dbReference type="ARBA" id="ARBA00004141"/>
    </source>
</evidence>
<keyword evidence="9" id="KW-1185">Reference proteome</keyword>
<dbReference type="InterPro" id="IPR006634">
    <property type="entry name" value="TLC-dom"/>
</dbReference>
<feature type="transmembrane region" description="Helical" evidence="6">
    <location>
        <begin position="232"/>
        <end position="252"/>
    </location>
</feature>
<reference evidence="8 9" key="1">
    <citation type="submission" date="2015-04" db="EMBL/GenBank/DDBJ databases">
        <authorList>
            <person name="Syromyatnikov M.Y."/>
            <person name="Popov V.N."/>
        </authorList>
    </citation>
    <scope>NUCLEOTIDE SEQUENCE [LARGE SCALE GENOMIC DNA]</scope>
</reference>
<accession>A0A1J1HP75</accession>
<feature type="transmembrane region" description="Helical" evidence="6">
    <location>
        <begin position="205"/>
        <end position="226"/>
    </location>
</feature>
<comment type="subcellular location">
    <subcellularLocation>
        <location evidence="1">Membrane</location>
        <topology evidence="1">Multi-pass membrane protein</topology>
    </subcellularLocation>
</comment>
<proteinExistence type="predicted"/>
<dbReference type="InterPro" id="IPR050846">
    <property type="entry name" value="TLCD"/>
</dbReference>
<name>A0A1J1HP75_9DIPT</name>
<sequence>MQVTKSKFDSIWVEFLIVIFSFVLAFGTVLKLETETRVSIQLGVLLAFLGFCFFVNITNMFNKLMLSTSSGLKFIKHFNLSLSDCMDISNKLVSAIQSVLSCVFGFFVCRYSCKRNFLTTSHIFSESYAWFGCAYFLYDIFSMYKVYNAKLFDNLKLKVFRWSAQNDFYSMIPTTKSGELSYFTPMTVNNQKILSFMEYIKITKLMVFHHMFIGSYGLIVISSWRGGLGDCIFSFMFLMECSTPFVSFRAILSILKMKTSKVYFVNGIVMLITFLIFRILMLPTLLYYYSTVVNLSFMRAIIKLPLGCQLSIIALFLPQFFWFHLMIKAALRMFKSPKEKIEINHNLKTE</sequence>
<feature type="transmembrane region" description="Helical" evidence="6">
    <location>
        <begin position="264"/>
        <end position="289"/>
    </location>
</feature>
<dbReference type="GO" id="GO:0055088">
    <property type="term" value="P:lipid homeostasis"/>
    <property type="evidence" value="ECO:0007669"/>
    <property type="project" value="TreeGrafter"/>
</dbReference>
<dbReference type="GO" id="GO:0016020">
    <property type="term" value="C:membrane"/>
    <property type="evidence" value="ECO:0007669"/>
    <property type="project" value="UniProtKB-SubCell"/>
</dbReference>
<feature type="transmembrane region" description="Helical" evidence="6">
    <location>
        <begin position="12"/>
        <end position="32"/>
    </location>
</feature>
<keyword evidence="3 6" id="KW-1133">Transmembrane helix</keyword>
<protein>
    <submittedName>
        <fullName evidence="8">CLUMA_CG003439, isoform A</fullName>
    </submittedName>
</protein>
<keyword evidence="4 5" id="KW-0472">Membrane</keyword>
<feature type="transmembrane region" description="Helical" evidence="6">
    <location>
        <begin position="309"/>
        <end position="331"/>
    </location>
</feature>
<evidence type="ECO:0000313" key="9">
    <source>
        <dbReference type="Proteomes" id="UP000183832"/>
    </source>
</evidence>
<dbReference type="PROSITE" id="PS50922">
    <property type="entry name" value="TLC"/>
    <property type="match status" value="1"/>
</dbReference>
<dbReference type="PANTHER" id="PTHR13439:SF66">
    <property type="entry name" value="BCDNA.GH12326"/>
    <property type="match status" value="1"/>
</dbReference>
<dbReference type="EMBL" id="CVRI01000014">
    <property type="protein sequence ID" value="CRK89755.1"/>
    <property type="molecule type" value="Genomic_DNA"/>
</dbReference>
<dbReference type="OrthoDB" id="10266980at2759"/>
<organism evidence="8 9">
    <name type="scientific">Clunio marinus</name>
    <dbReference type="NCBI Taxonomy" id="568069"/>
    <lineage>
        <taxon>Eukaryota</taxon>
        <taxon>Metazoa</taxon>
        <taxon>Ecdysozoa</taxon>
        <taxon>Arthropoda</taxon>
        <taxon>Hexapoda</taxon>
        <taxon>Insecta</taxon>
        <taxon>Pterygota</taxon>
        <taxon>Neoptera</taxon>
        <taxon>Endopterygota</taxon>
        <taxon>Diptera</taxon>
        <taxon>Nematocera</taxon>
        <taxon>Chironomoidea</taxon>
        <taxon>Chironomidae</taxon>
        <taxon>Clunio</taxon>
    </lineage>
</organism>
<evidence type="ECO:0000259" key="7">
    <source>
        <dbReference type="PROSITE" id="PS50922"/>
    </source>
</evidence>